<sequence>MESDDEWITEREEPCLHDLELQGDKSWMDVQECFNIEEGAPNRKRKRGSRNLNVVTVSKKEKGKDTQVAEVDGGDEDEDEVVVVDDSTQSIHDFDDLDL</sequence>
<accession>A0AAQ3JMR2</accession>
<dbReference type="EMBL" id="CP136890">
    <property type="protein sequence ID" value="WOK92884.1"/>
    <property type="molecule type" value="Genomic_DNA"/>
</dbReference>
<proteinExistence type="predicted"/>
<keyword evidence="3" id="KW-1185">Reference proteome</keyword>
<feature type="compositionally biased region" description="Basic and acidic residues" evidence="1">
    <location>
        <begin position="58"/>
        <end position="67"/>
    </location>
</feature>
<dbReference type="Proteomes" id="UP001327560">
    <property type="component" value="Chromosome 1"/>
</dbReference>
<reference evidence="2 3" key="1">
    <citation type="submission" date="2023-10" db="EMBL/GenBank/DDBJ databases">
        <title>Chromosome-scale genome assembly provides insights into flower coloration mechanisms of Canna indica.</title>
        <authorList>
            <person name="Li C."/>
        </authorList>
    </citation>
    <scope>NUCLEOTIDE SEQUENCE [LARGE SCALE GENOMIC DNA]</scope>
    <source>
        <tissue evidence="2">Flower</tissue>
    </source>
</reference>
<evidence type="ECO:0000256" key="1">
    <source>
        <dbReference type="SAM" id="MobiDB-lite"/>
    </source>
</evidence>
<organism evidence="2 3">
    <name type="scientific">Canna indica</name>
    <name type="common">Indian-shot</name>
    <dbReference type="NCBI Taxonomy" id="4628"/>
    <lineage>
        <taxon>Eukaryota</taxon>
        <taxon>Viridiplantae</taxon>
        <taxon>Streptophyta</taxon>
        <taxon>Embryophyta</taxon>
        <taxon>Tracheophyta</taxon>
        <taxon>Spermatophyta</taxon>
        <taxon>Magnoliopsida</taxon>
        <taxon>Liliopsida</taxon>
        <taxon>Zingiberales</taxon>
        <taxon>Cannaceae</taxon>
        <taxon>Canna</taxon>
    </lineage>
</organism>
<dbReference type="AlphaFoldDB" id="A0AAQ3JMR2"/>
<protein>
    <submittedName>
        <fullName evidence="2">Uncharacterized protein</fullName>
    </submittedName>
</protein>
<evidence type="ECO:0000313" key="2">
    <source>
        <dbReference type="EMBL" id="WOK92884.1"/>
    </source>
</evidence>
<name>A0AAQ3JMR2_9LILI</name>
<gene>
    <name evidence="2" type="ORF">Cni_G01576</name>
</gene>
<feature type="region of interest" description="Disordered" evidence="1">
    <location>
        <begin position="41"/>
        <end position="78"/>
    </location>
</feature>
<evidence type="ECO:0000313" key="3">
    <source>
        <dbReference type="Proteomes" id="UP001327560"/>
    </source>
</evidence>